<keyword evidence="2" id="KW-0812">Transmembrane</keyword>
<feature type="compositionally biased region" description="Pro residues" evidence="1">
    <location>
        <begin position="183"/>
        <end position="199"/>
    </location>
</feature>
<accession>A0ABV8FQJ1</accession>
<organism evidence="3 4">
    <name type="scientific">Nocardiopsis sediminis</name>
    <dbReference type="NCBI Taxonomy" id="1778267"/>
    <lineage>
        <taxon>Bacteria</taxon>
        <taxon>Bacillati</taxon>
        <taxon>Actinomycetota</taxon>
        <taxon>Actinomycetes</taxon>
        <taxon>Streptosporangiales</taxon>
        <taxon>Nocardiopsidaceae</taxon>
        <taxon>Nocardiopsis</taxon>
    </lineage>
</organism>
<sequence>MPLEDADPRQLGAFRLGDRVSTTPEGVVYSARDSRGRPVSVAMLSAGAAADPAARDRFIAAVHKGVGVSGSPKVLASNTSGSTASWVAVSGGGDRAGAFLAPVGVGAAAATGGPSYAPYWATGSQPPATARWSWAGRGGGAAGSTETGPTWRVVVALLLVLALFIAILMMLFMWLSGLNQQASPPPVPPPSPSPSPSPSPESASPSPSPSDGSSPTNDPSSSPSIEPSSDIPTIELDEDEYTDFPAEPSNQA</sequence>
<evidence type="ECO:0000313" key="4">
    <source>
        <dbReference type="Proteomes" id="UP001595847"/>
    </source>
</evidence>
<feature type="compositionally biased region" description="Low complexity" evidence="1">
    <location>
        <begin position="200"/>
        <end position="232"/>
    </location>
</feature>
<feature type="transmembrane region" description="Helical" evidence="2">
    <location>
        <begin position="153"/>
        <end position="175"/>
    </location>
</feature>
<name>A0ABV8FQJ1_9ACTN</name>
<keyword evidence="2" id="KW-0472">Membrane</keyword>
<feature type="region of interest" description="Disordered" evidence="1">
    <location>
        <begin position="180"/>
        <end position="252"/>
    </location>
</feature>
<keyword evidence="4" id="KW-1185">Reference proteome</keyword>
<keyword evidence="2" id="KW-1133">Transmembrane helix</keyword>
<reference evidence="4" key="1">
    <citation type="journal article" date="2019" name="Int. J. Syst. Evol. Microbiol.">
        <title>The Global Catalogue of Microorganisms (GCM) 10K type strain sequencing project: providing services to taxonomists for standard genome sequencing and annotation.</title>
        <authorList>
            <consortium name="The Broad Institute Genomics Platform"/>
            <consortium name="The Broad Institute Genome Sequencing Center for Infectious Disease"/>
            <person name="Wu L."/>
            <person name="Ma J."/>
        </authorList>
    </citation>
    <scope>NUCLEOTIDE SEQUENCE [LARGE SCALE GENOMIC DNA]</scope>
    <source>
        <strain evidence="4">TBRC 1826</strain>
    </source>
</reference>
<evidence type="ECO:0008006" key="5">
    <source>
        <dbReference type="Google" id="ProtNLM"/>
    </source>
</evidence>
<dbReference type="EMBL" id="JBHSBH010000008">
    <property type="protein sequence ID" value="MFC3996900.1"/>
    <property type="molecule type" value="Genomic_DNA"/>
</dbReference>
<proteinExistence type="predicted"/>
<evidence type="ECO:0000256" key="2">
    <source>
        <dbReference type="SAM" id="Phobius"/>
    </source>
</evidence>
<comment type="caution">
    <text evidence="3">The sequence shown here is derived from an EMBL/GenBank/DDBJ whole genome shotgun (WGS) entry which is preliminary data.</text>
</comment>
<gene>
    <name evidence="3" type="ORF">ACFOVU_13300</name>
</gene>
<evidence type="ECO:0000256" key="1">
    <source>
        <dbReference type="SAM" id="MobiDB-lite"/>
    </source>
</evidence>
<evidence type="ECO:0000313" key="3">
    <source>
        <dbReference type="EMBL" id="MFC3996900.1"/>
    </source>
</evidence>
<dbReference type="Proteomes" id="UP001595847">
    <property type="component" value="Unassembled WGS sequence"/>
</dbReference>
<dbReference type="RefSeq" id="WP_378533365.1">
    <property type="nucleotide sequence ID" value="NZ_JBHSBH010000008.1"/>
</dbReference>
<protein>
    <recommendedName>
        <fullName evidence="5">Serine/threonine protein kinase</fullName>
    </recommendedName>
</protein>